<feature type="transmembrane region" description="Helical" evidence="7">
    <location>
        <begin position="66"/>
        <end position="88"/>
    </location>
</feature>
<comment type="subcellular location">
    <subcellularLocation>
        <location evidence="1 7">Cell membrane</location>
        <topology evidence="1 7">Multi-pass membrane protein</topology>
    </subcellularLocation>
</comment>
<evidence type="ECO:0000259" key="8">
    <source>
        <dbReference type="PROSITE" id="PS50928"/>
    </source>
</evidence>
<feature type="transmembrane region" description="Helical" evidence="7">
    <location>
        <begin position="121"/>
        <end position="149"/>
    </location>
</feature>
<evidence type="ECO:0000256" key="7">
    <source>
        <dbReference type="RuleBase" id="RU363032"/>
    </source>
</evidence>
<dbReference type="SUPFAM" id="SSF161098">
    <property type="entry name" value="MetI-like"/>
    <property type="match status" value="1"/>
</dbReference>
<dbReference type="PANTHER" id="PTHR30151:SF0">
    <property type="entry name" value="ABC TRANSPORTER PERMEASE PROTEIN MJ0413-RELATED"/>
    <property type="match status" value="1"/>
</dbReference>
<evidence type="ECO:0000256" key="4">
    <source>
        <dbReference type="ARBA" id="ARBA00022692"/>
    </source>
</evidence>
<name>A0A0U1KV77_9FIRM</name>
<comment type="similarity">
    <text evidence="7">Belongs to the binding-protein-dependent transport system permease family.</text>
</comment>
<keyword evidence="6 7" id="KW-0472">Membrane</keyword>
<feature type="transmembrane region" description="Helical" evidence="7">
    <location>
        <begin position="170"/>
        <end position="196"/>
    </location>
</feature>
<dbReference type="CDD" id="cd06261">
    <property type="entry name" value="TM_PBP2"/>
    <property type="match status" value="1"/>
</dbReference>
<evidence type="ECO:0000256" key="1">
    <source>
        <dbReference type="ARBA" id="ARBA00004651"/>
    </source>
</evidence>
<evidence type="ECO:0000313" key="10">
    <source>
        <dbReference type="Proteomes" id="UP000049855"/>
    </source>
</evidence>
<dbReference type="Proteomes" id="UP000049855">
    <property type="component" value="Unassembled WGS sequence"/>
</dbReference>
<evidence type="ECO:0000256" key="3">
    <source>
        <dbReference type="ARBA" id="ARBA00022475"/>
    </source>
</evidence>
<dbReference type="AlphaFoldDB" id="A0A0U1KV77"/>
<dbReference type="EMBL" id="CTRP01000003">
    <property type="protein sequence ID" value="CQR71185.1"/>
    <property type="molecule type" value="Genomic_DNA"/>
</dbReference>
<feature type="transmembrane region" description="Helical" evidence="7">
    <location>
        <begin position="95"/>
        <end position="115"/>
    </location>
</feature>
<feature type="transmembrane region" description="Helical" evidence="7">
    <location>
        <begin position="216"/>
        <end position="240"/>
    </location>
</feature>
<dbReference type="PROSITE" id="PS50928">
    <property type="entry name" value="ABC_TM1"/>
    <property type="match status" value="1"/>
</dbReference>
<dbReference type="PANTHER" id="PTHR30151">
    <property type="entry name" value="ALKANE SULFONATE ABC TRANSPORTER-RELATED, MEMBRANE SUBUNIT"/>
    <property type="match status" value="1"/>
</dbReference>
<dbReference type="InterPro" id="IPR035906">
    <property type="entry name" value="MetI-like_sf"/>
</dbReference>
<evidence type="ECO:0000256" key="5">
    <source>
        <dbReference type="ARBA" id="ARBA00022989"/>
    </source>
</evidence>
<dbReference type="GO" id="GO:0005886">
    <property type="term" value="C:plasma membrane"/>
    <property type="evidence" value="ECO:0007669"/>
    <property type="project" value="UniProtKB-SubCell"/>
</dbReference>
<keyword evidence="4 7" id="KW-0812">Transmembrane</keyword>
<protein>
    <submittedName>
        <fullName evidence="9">Cyanate ABC transporter, permease protein</fullName>
    </submittedName>
</protein>
<dbReference type="Pfam" id="PF00528">
    <property type="entry name" value="BPD_transp_1"/>
    <property type="match status" value="1"/>
</dbReference>
<organism evidence="9 10">
    <name type="scientific">Sporomusa ovata</name>
    <dbReference type="NCBI Taxonomy" id="2378"/>
    <lineage>
        <taxon>Bacteria</taxon>
        <taxon>Bacillati</taxon>
        <taxon>Bacillota</taxon>
        <taxon>Negativicutes</taxon>
        <taxon>Selenomonadales</taxon>
        <taxon>Sporomusaceae</taxon>
        <taxon>Sporomusa</taxon>
    </lineage>
</organism>
<keyword evidence="3" id="KW-1003">Cell membrane</keyword>
<gene>
    <name evidence="9" type="ORF">SpAn4DRAFT_2163</name>
</gene>
<feature type="domain" description="ABC transmembrane type-1" evidence="8">
    <location>
        <begin position="60"/>
        <end position="240"/>
    </location>
</feature>
<keyword evidence="10" id="KW-1185">Reference proteome</keyword>
<proteinExistence type="inferred from homology"/>
<accession>A0A0U1KV77</accession>
<keyword evidence="2 7" id="KW-0813">Transport</keyword>
<sequence>MDKVKIFLKKYWLTVCIYAALVLLYVYATESGRANPYLFPNVDAIVNAFSSNKGTMLLNMVSSFKLMIPSILISLAIALILGTILGLVEWLRDALYPIIYAFSVIPSILLSPFVLLLAPNFVIASIFLISYGTVWTTLFATITGIMTIDKRYLDKAATLELSGIKLMTKVILPAASPSILAGFVSSLRGTFLMLVYVEMYGTQYGMGFFVKKYSEFGLYDHTWVGFIFMVIILVIVMQLFEKMKKYILKWTI</sequence>
<evidence type="ECO:0000256" key="2">
    <source>
        <dbReference type="ARBA" id="ARBA00022448"/>
    </source>
</evidence>
<reference evidence="10" key="1">
    <citation type="submission" date="2015-03" db="EMBL/GenBank/DDBJ databases">
        <authorList>
            <person name="Nijsse Bart"/>
        </authorList>
    </citation>
    <scope>NUCLEOTIDE SEQUENCE [LARGE SCALE GENOMIC DNA]</scope>
</reference>
<evidence type="ECO:0000313" key="9">
    <source>
        <dbReference type="EMBL" id="CQR71185.1"/>
    </source>
</evidence>
<keyword evidence="5 7" id="KW-1133">Transmembrane helix</keyword>
<evidence type="ECO:0000256" key="6">
    <source>
        <dbReference type="ARBA" id="ARBA00023136"/>
    </source>
</evidence>
<dbReference type="GO" id="GO:0055085">
    <property type="term" value="P:transmembrane transport"/>
    <property type="evidence" value="ECO:0007669"/>
    <property type="project" value="InterPro"/>
</dbReference>
<dbReference type="Gene3D" id="1.10.3720.10">
    <property type="entry name" value="MetI-like"/>
    <property type="match status" value="1"/>
</dbReference>
<feature type="transmembrane region" description="Helical" evidence="7">
    <location>
        <begin position="12"/>
        <end position="28"/>
    </location>
</feature>
<dbReference type="RefSeq" id="WP_021169891.1">
    <property type="nucleotide sequence ID" value="NZ_CTRP01000003.1"/>
</dbReference>
<dbReference type="InterPro" id="IPR000515">
    <property type="entry name" value="MetI-like"/>
</dbReference>